<sequence>MFVRSLVLPVVALSLVGCAGMTVTRTVTGPDGKTVVTSSDPAEQARIDAEAREQEDYEKAIAEAPRRSPQAPIEVAVFEASVAESLARSLDRKQLNDSLVAELSADPLLRVVRVTGLPSSATRSGASDADRIAAAQAKGLSPDVWILPQVFLEDAVGTSGGKLVSMQAFTLRGNVRSAYGTGAAEPKERGTIFQNVQVVKIAAAAIRSAVVSQLGPNLPDREAVAGLTKARQQKKLDAIKEQAGIKPEDDTNTRLRKLLGMEQPEAEQAATTE</sequence>
<reference evidence="2 3" key="1">
    <citation type="submission" date="2017-06" db="EMBL/GenBank/DDBJ databases">
        <title>Sequencing and comparative analysis of myxobacterial genomes.</title>
        <authorList>
            <person name="Rupp O."/>
            <person name="Goesmann A."/>
            <person name="Sogaard-Andersen L."/>
        </authorList>
    </citation>
    <scope>NUCLEOTIDE SEQUENCE [LARGE SCALE GENOMIC DNA]</scope>
    <source>
        <strain evidence="2 3">DSM 14697</strain>
    </source>
</reference>
<protein>
    <recommendedName>
        <fullName evidence="4">Lipoprotein</fullName>
    </recommendedName>
</protein>
<evidence type="ECO:0008006" key="4">
    <source>
        <dbReference type="Google" id="ProtNLM"/>
    </source>
</evidence>
<accession>A0A250JMZ2</accession>
<gene>
    <name evidence="2" type="ORF">MYMAC_000573</name>
</gene>
<evidence type="ECO:0000256" key="1">
    <source>
        <dbReference type="SAM" id="SignalP"/>
    </source>
</evidence>
<evidence type="ECO:0000313" key="3">
    <source>
        <dbReference type="Proteomes" id="UP000217343"/>
    </source>
</evidence>
<keyword evidence="1" id="KW-0732">Signal</keyword>
<evidence type="ECO:0000313" key="2">
    <source>
        <dbReference type="EMBL" id="ATB44990.1"/>
    </source>
</evidence>
<dbReference type="AlphaFoldDB" id="A0A250JMZ2"/>
<dbReference type="EMBL" id="CP022203">
    <property type="protein sequence ID" value="ATB44990.1"/>
    <property type="molecule type" value="Genomic_DNA"/>
</dbReference>
<dbReference type="Proteomes" id="UP000217343">
    <property type="component" value="Chromosome"/>
</dbReference>
<organism evidence="2 3">
    <name type="scientific">Corallococcus macrosporus DSM 14697</name>
    <dbReference type="NCBI Taxonomy" id="1189310"/>
    <lineage>
        <taxon>Bacteria</taxon>
        <taxon>Pseudomonadati</taxon>
        <taxon>Myxococcota</taxon>
        <taxon>Myxococcia</taxon>
        <taxon>Myxococcales</taxon>
        <taxon>Cystobacterineae</taxon>
        <taxon>Myxococcaceae</taxon>
        <taxon>Corallococcus</taxon>
    </lineage>
</organism>
<proteinExistence type="predicted"/>
<dbReference type="KEGG" id="mmas:MYMAC_000573"/>
<name>A0A250JMZ2_9BACT</name>
<dbReference type="PROSITE" id="PS51257">
    <property type="entry name" value="PROKAR_LIPOPROTEIN"/>
    <property type="match status" value="1"/>
</dbReference>
<keyword evidence="3" id="KW-1185">Reference proteome</keyword>
<feature type="chain" id="PRO_5013100695" description="Lipoprotein" evidence="1">
    <location>
        <begin position="20"/>
        <end position="273"/>
    </location>
</feature>
<feature type="signal peptide" evidence="1">
    <location>
        <begin position="1"/>
        <end position="19"/>
    </location>
</feature>
<dbReference type="RefSeq" id="WP_239989308.1">
    <property type="nucleotide sequence ID" value="NZ_CP022203.1"/>
</dbReference>